<dbReference type="Gene3D" id="1.10.1330.10">
    <property type="entry name" value="Dockerin domain"/>
    <property type="match status" value="1"/>
</dbReference>
<evidence type="ECO:0000256" key="1">
    <source>
        <dbReference type="SAM" id="SignalP"/>
    </source>
</evidence>
<dbReference type="InterPro" id="IPR036439">
    <property type="entry name" value="Dockerin_dom_sf"/>
</dbReference>
<name>A0A1M7MLB6_RUMFL</name>
<dbReference type="Pfam" id="PF08239">
    <property type="entry name" value="SH3_3"/>
    <property type="match status" value="1"/>
</dbReference>
<dbReference type="InterPro" id="IPR038765">
    <property type="entry name" value="Papain-like_cys_pep_sf"/>
</dbReference>
<dbReference type="GO" id="GO:0000272">
    <property type="term" value="P:polysaccharide catabolic process"/>
    <property type="evidence" value="ECO:0007669"/>
    <property type="project" value="InterPro"/>
</dbReference>
<protein>
    <recommendedName>
        <fullName evidence="2">Dockerin domain-containing protein</fullName>
    </recommendedName>
</protein>
<dbReference type="InterPro" id="IPR018247">
    <property type="entry name" value="EF_Hand_1_Ca_BS"/>
</dbReference>
<dbReference type="Pfam" id="PF00404">
    <property type="entry name" value="Dockerin_1"/>
    <property type="match status" value="1"/>
</dbReference>
<dbReference type="GO" id="GO:0004553">
    <property type="term" value="F:hydrolase activity, hydrolyzing O-glycosyl compounds"/>
    <property type="evidence" value="ECO:0007669"/>
    <property type="project" value="InterPro"/>
</dbReference>
<dbReference type="RefSeq" id="WP_072952489.1">
    <property type="nucleotide sequence ID" value="NZ_FRCT01000024.1"/>
</dbReference>
<dbReference type="CDD" id="cd14256">
    <property type="entry name" value="Dockerin_I"/>
    <property type="match status" value="1"/>
</dbReference>
<dbReference type="SUPFAM" id="SSF63446">
    <property type="entry name" value="Type I dockerin domain"/>
    <property type="match status" value="1"/>
</dbReference>
<feature type="chain" id="PRO_5012884402" description="Dockerin domain-containing protein" evidence="1">
    <location>
        <begin position="28"/>
        <end position="482"/>
    </location>
</feature>
<dbReference type="OrthoDB" id="9763643at2"/>
<evidence type="ECO:0000313" key="3">
    <source>
        <dbReference type="EMBL" id="SHM91820.1"/>
    </source>
</evidence>
<dbReference type="Gene3D" id="2.30.30.40">
    <property type="entry name" value="SH3 Domains"/>
    <property type="match status" value="1"/>
</dbReference>
<dbReference type="AlphaFoldDB" id="A0A1M7MLB6"/>
<proteinExistence type="predicted"/>
<dbReference type="SUPFAM" id="SSF54001">
    <property type="entry name" value="Cysteine proteinases"/>
    <property type="match status" value="1"/>
</dbReference>
<dbReference type="InterPro" id="IPR016134">
    <property type="entry name" value="Dockerin_dom"/>
</dbReference>
<dbReference type="Proteomes" id="UP000184394">
    <property type="component" value="Unassembled WGS sequence"/>
</dbReference>
<evidence type="ECO:0000259" key="2">
    <source>
        <dbReference type="PROSITE" id="PS51766"/>
    </source>
</evidence>
<feature type="signal peptide" evidence="1">
    <location>
        <begin position="1"/>
        <end position="27"/>
    </location>
</feature>
<keyword evidence="1" id="KW-0732">Signal</keyword>
<dbReference type="EMBL" id="FRCT01000024">
    <property type="protein sequence ID" value="SHM91820.1"/>
    <property type="molecule type" value="Genomic_DNA"/>
</dbReference>
<feature type="domain" description="Dockerin" evidence="2">
    <location>
        <begin position="26"/>
        <end position="94"/>
    </location>
</feature>
<organism evidence="3 4">
    <name type="scientific">Ruminococcus flavefaciens</name>
    <dbReference type="NCBI Taxonomy" id="1265"/>
    <lineage>
        <taxon>Bacteria</taxon>
        <taxon>Bacillati</taxon>
        <taxon>Bacillota</taxon>
        <taxon>Clostridia</taxon>
        <taxon>Eubacteriales</taxon>
        <taxon>Oscillospiraceae</taxon>
        <taxon>Ruminococcus</taxon>
    </lineage>
</organism>
<dbReference type="PROSITE" id="PS00018">
    <property type="entry name" value="EF_HAND_1"/>
    <property type="match status" value="1"/>
</dbReference>
<dbReference type="PROSITE" id="PS51766">
    <property type="entry name" value="DOCKERIN"/>
    <property type="match status" value="1"/>
</dbReference>
<dbReference type="Pfam" id="PF01841">
    <property type="entry name" value="Transglut_core"/>
    <property type="match status" value="1"/>
</dbReference>
<accession>A0A1M7MLB6</accession>
<reference evidence="3 4" key="1">
    <citation type="submission" date="2016-11" db="EMBL/GenBank/DDBJ databases">
        <authorList>
            <person name="Jaros S."/>
            <person name="Januszkiewicz K."/>
            <person name="Wedrychowicz H."/>
        </authorList>
    </citation>
    <scope>NUCLEOTIDE SEQUENCE [LARGE SCALE GENOMIC DNA]</scope>
    <source>
        <strain evidence="3 4">Y1</strain>
    </source>
</reference>
<dbReference type="InterPro" id="IPR002105">
    <property type="entry name" value="Dockerin_1_rpt"/>
</dbReference>
<gene>
    <name evidence="3" type="ORF">SAMN04487860_1248</name>
</gene>
<dbReference type="InterPro" id="IPR003646">
    <property type="entry name" value="SH3-like_bac-type"/>
</dbReference>
<dbReference type="InterPro" id="IPR002931">
    <property type="entry name" value="Transglutaminase-like"/>
</dbReference>
<sequence length="482" mass="52103">MNNKKLLSFVLSAAMAATSIFPATVYAAVSGDINGDGAITSADLDILQGYVLGKHDITQEQFKVADINADQVVDVYDVTALRKKILATDRTLSFKSVTDRMNDGITDALKKLDLQAGGTVVKSTAELKTALSLYFSETVVNNYLKKYDDNFFKESVLLVKPAYFDPAKFTKNGTLTKISCGCDNSYAGLYTTGPTVDQGLNIRKEHTAGSAALGLIPPGAKFNITYANGTKDGNFGHVTYNGVSGYVNMGYVTKLSSTAPTYVAVPDIKVDSVKYSKGTVTVSATEYNASSNVSFAAAVLAQAVVPKKDYYASKAQWTVTTTSTTTTTTTTTTCAYPLAKARMDQKNIKTLKEAFVDCSSSDTVTYVEWEKDASKISLTKAADYGFNTRNGKPEAKAQGNCYVLAAMFCEMARLLGYDAHLINGRCPLRAGGYGPHGWVEIIENGTAYVYDPDYTLESKGDNGFRLTYGHTVWPIQKISEIK</sequence>
<evidence type="ECO:0000313" key="4">
    <source>
        <dbReference type="Proteomes" id="UP000184394"/>
    </source>
</evidence>